<reference evidence="1" key="1">
    <citation type="submission" date="2022-11" db="EMBL/GenBank/DDBJ databases">
        <title>beta-Carotene-producing bacterium, Jeongeuplla avenae sp. nov., alleviates the salt stress of Arabidopsis seedlings.</title>
        <authorList>
            <person name="Jiang L."/>
            <person name="Lee J."/>
        </authorList>
    </citation>
    <scope>NUCLEOTIDE SEQUENCE</scope>
    <source>
        <strain evidence="1">DY_R2A_6</strain>
    </source>
</reference>
<dbReference type="Proteomes" id="UP001163223">
    <property type="component" value="Chromosome"/>
</dbReference>
<organism evidence="1 2">
    <name type="scientific">Antarcticirhabdus aurantiaca</name>
    <dbReference type="NCBI Taxonomy" id="2606717"/>
    <lineage>
        <taxon>Bacteria</taxon>
        <taxon>Pseudomonadati</taxon>
        <taxon>Pseudomonadota</taxon>
        <taxon>Alphaproteobacteria</taxon>
        <taxon>Hyphomicrobiales</taxon>
        <taxon>Aurantimonadaceae</taxon>
        <taxon>Antarcticirhabdus</taxon>
    </lineage>
</organism>
<protein>
    <submittedName>
        <fullName evidence="1">YbfB/YjiJ family MFS transporter</fullName>
    </submittedName>
</protein>
<proteinExistence type="predicted"/>
<evidence type="ECO:0000313" key="2">
    <source>
        <dbReference type="Proteomes" id="UP001163223"/>
    </source>
</evidence>
<dbReference type="EMBL" id="CP113520">
    <property type="protein sequence ID" value="WAJ26987.1"/>
    <property type="molecule type" value="Genomic_DNA"/>
</dbReference>
<name>A0ACD4NJP9_9HYPH</name>
<gene>
    <name evidence="1" type="ORF">OXU80_19260</name>
</gene>
<accession>A0ACD4NJP9</accession>
<sequence>MTASAQSAGVAARPGRAGRLLLGGFLSLAILMGIGRFHYTPLLPLMQREYGFGTDVAGLVASVNFAGYLLGSILSALVPRGRPRLLAFRIGILTSVATTLLMGLTDWLPAWLALRGLSGMASAFGMIAAVGIVSEALGRVGAEERLAWVFGGVGCGIAASGLLTEIGHPALSADGLWIAAGLGCLALLPLVLSEIGERDLGAPPSTGATGERPQPRPIAFWPLLVNYTCEGLGYSVFATFIVTIVKSQPGLDHLGDFVWIVVGLAGLPSNLLWSRIARRIGFAAALALCYVGQIVGVALPALGDGPVPAVAGALLFGGTFMAITFLTGPLGRRSLGGRGFAVLTAGFGLGQMTGPLIAGLFVSGPEDFAAALLASAGILAFGLLFLLGAMIWRPAATA</sequence>
<evidence type="ECO:0000313" key="1">
    <source>
        <dbReference type="EMBL" id="WAJ26987.1"/>
    </source>
</evidence>
<keyword evidence="2" id="KW-1185">Reference proteome</keyword>